<evidence type="ECO:0000256" key="8">
    <source>
        <dbReference type="ARBA" id="ARBA00023136"/>
    </source>
</evidence>
<keyword evidence="3 9" id="KW-0349">Heme</keyword>
<reference evidence="11" key="1">
    <citation type="journal article" date="2020" name="Genome">
        <title>Transcriptome-wide identification and characterization of cytochrome P450s from Nothapodytes nimmoniana and their phylogenomic analysis revealed candidate cytochrome P450s involved in camptothecin biosynthetic pathway.</title>
        <authorList>
            <person name="Godbole R.C."/>
            <person name="Pable A.A."/>
            <person name="Barvkar V.T."/>
        </authorList>
    </citation>
    <scope>NUCLEOTIDE SEQUENCE</scope>
</reference>
<dbReference type="CDD" id="cd20653">
    <property type="entry name" value="CYP81"/>
    <property type="match status" value="1"/>
</dbReference>
<dbReference type="InterPro" id="IPR002401">
    <property type="entry name" value="Cyt_P450_E_grp-I"/>
</dbReference>
<dbReference type="Gene3D" id="1.10.630.10">
    <property type="entry name" value="Cytochrome P450"/>
    <property type="match status" value="1"/>
</dbReference>
<proteinExistence type="evidence at transcript level"/>
<evidence type="ECO:0000256" key="2">
    <source>
        <dbReference type="ARBA" id="ARBA00010617"/>
    </source>
</evidence>
<dbReference type="InterPro" id="IPR050651">
    <property type="entry name" value="Plant_Cytochrome_P450_Monoox"/>
</dbReference>
<dbReference type="Pfam" id="PF00067">
    <property type="entry name" value="p450"/>
    <property type="match status" value="1"/>
</dbReference>
<dbReference type="PANTHER" id="PTHR47947">
    <property type="entry name" value="CYTOCHROME P450 82C3-RELATED"/>
    <property type="match status" value="1"/>
</dbReference>
<dbReference type="InterPro" id="IPR017972">
    <property type="entry name" value="Cyt_P450_CS"/>
</dbReference>
<evidence type="ECO:0000256" key="9">
    <source>
        <dbReference type="PIRSR" id="PIRSR602401-1"/>
    </source>
</evidence>
<organism evidence="11">
    <name type="scientific">Nothapodytes nimmoniana</name>
    <name type="common">Nothapodytes foetida</name>
    <dbReference type="NCBI Taxonomy" id="159386"/>
    <lineage>
        <taxon>Eukaryota</taxon>
        <taxon>Viridiplantae</taxon>
        <taxon>Streptophyta</taxon>
        <taxon>Embryophyta</taxon>
        <taxon>Tracheophyta</taxon>
        <taxon>Spermatophyta</taxon>
        <taxon>Magnoliopsida</taxon>
        <taxon>eudicotyledons</taxon>
        <taxon>Gunneridae</taxon>
        <taxon>Pentapetalae</taxon>
        <taxon>asterids</taxon>
        <taxon>lamiids</taxon>
        <taxon>Icacinales</taxon>
        <taxon>Icacinaceae</taxon>
        <taxon>Nothapodytes</taxon>
    </lineage>
</organism>
<dbReference type="GO" id="GO:0020037">
    <property type="term" value="F:heme binding"/>
    <property type="evidence" value="ECO:0007669"/>
    <property type="project" value="InterPro"/>
</dbReference>
<evidence type="ECO:0000256" key="10">
    <source>
        <dbReference type="RuleBase" id="RU000461"/>
    </source>
</evidence>
<keyword evidence="8" id="KW-0472">Membrane</keyword>
<dbReference type="GO" id="GO:0016705">
    <property type="term" value="F:oxidoreductase activity, acting on paired donors, with incorporation or reduction of molecular oxygen"/>
    <property type="evidence" value="ECO:0007669"/>
    <property type="project" value="InterPro"/>
</dbReference>
<accession>A0A7L7RB73</accession>
<dbReference type="GO" id="GO:0005506">
    <property type="term" value="F:iron ion binding"/>
    <property type="evidence" value="ECO:0007669"/>
    <property type="project" value="InterPro"/>
</dbReference>
<keyword evidence="5 10" id="KW-0560">Oxidoreductase</keyword>
<dbReference type="GO" id="GO:0016020">
    <property type="term" value="C:membrane"/>
    <property type="evidence" value="ECO:0007669"/>
    <property type="project" value="UniProtKB-SubCell"/>
</dbReference>
<evidence type="ECO:0000313" key="11">
    <source>
        <dbReference type="EMBL" id="QNS29972.1"/>
    </source>
</evidence>
<keyword evidence="6 9" id="KW-0408">Iron</keyword>
<dbReference type="SUPFAM" id="SSF48264">
    <property type="entry name" value="Cytochrome P450"/>
    <property type="match status" value="1"/>
</dbReference>
<gene>
    <name evidence="11" type="primary">CYP81B118</name>
</gene>
<sequence length="523" mass="59370">MKPVQYPLPTSQIIINRTVPMDNWYLYIPLALALYVFTKHFLGKIQNLPPIPFPCLPILGHLYLVKKPLYRSLAKISDRYGPIVLLRLGSRPVLLVSSPSAAEECLTNNDILFANRPKLLAAKYLGYNYTSLAWTSYGDHWRNLRRISSLEILSTQRLQMLHSIRVDEVRSMLRGLLVASKADQAVDMKTVFFELMLNVMMRMIAGKRYYGENVEDAEEAARFREIIVETFRLGGSCIGDFLPALKWVGGIEKKLKVLQEKRDTFMKELVEQQRRKMNSESEMDGTGRKKTMIEVLLSLQEKEPEYYKNEIIRSIMLVLVAAGTDTSVGTMEWALSLMLNNPKVLEKAQLEIDERIGHDRLVNESDVADLPYLRCIINETLRMYPPGPLLLPHESSEKCTVGGYTIPSGTMLLLNQWAIQNDPKVWPEPRKFKPERFEGLEGARDGFKLMPFGSGRRGCPGEGLALRMVGQSLGTLIQCFDWKKVGKELVDMTEGTGLSLPRAHPLIARCQPRPAMLNLLSLV</sequence>
<dbReference type="PRINTS" id="PR00463">
    <property type="entry name" value="EP450I"/>
</dbReference>
<evidence type="ECO:0000256" key="4">
    <source>
        <dbReference type="ARBA" id="ARBA00022723"/>
    </source>
</evidence>
<evidence type="ECO:0000256" key="1">
    <source>
        <dbReference type="ARBA" id="ARBA00004370"/>
    </source>
</evidence>
<dbReference type="InterPro" id="IPR036396">
    <property type="entry name" value="Cyt_P450_sf"/>
</dbReference>
<name>A0A7L7RB73_NOTNI</name>
<comment type="similarity">
    <text evidence="2 10">Belongs to the cytochrome P450 family.</text>
</comment>
<keyword evidence="7 10" id="KW-0503">Monooxygenase</keyword>
<dbReference type="InterPro" id="IPR001128">
    <property type="entry name" value="Cyt_P450"/>
</dbReference>
<dbReference type="AlphaFoldDB" id="A0A7L7RB73"/>
<dbReference type="FunFam" id="1.10.630.10:FF:000023">
    <property type="entry name" value="Cytochrome P450 family protein"/>
    <property type="match status" value="1"/>
</dbReference>
<protein>
    <submittedName>
        <fullName evidence="11">Cytochrome P450</fullName>
    </submittedName>
</protein>
<dbReference type="PANTHER" id="PTHR47947:SF57">
    <property type="entry name" value="CYTOCHROME P450 81F3-LIKE"/>
    <property type="match status" value="1"/>
</dbReference>
<comment type="cofactor">
    <cofactor evidence="9">
        <name>heme</name>
        <dbReference type="ChEBI" id="CHEBI:30413"/>
    </cofactor>
</comment>
<evidence type="ECO:0000256" key="6">
    <source>
        <dbReference type="ARBA" id="ARBA00023004"/>
    </source>
</evidence>
<dbReference type="PROSITE" id="PS00086">
    <property type="entry name" value="CYTOCHROME_P450"/>
    <property type="match status" value="1"/>
</dbReference>
<feature type="binding site" description="axial binding residue" evidence="9">
    <location>
        <position position="459"/>
    </location>
    <ligand>
        <name>heme</name>
        <dbReference type="ChEBI" id="CHEBI:30413"/>
    </ligand>
    <ligandPart>
        <name>Fe</name>
        <dbReference type="ChEBI" id="CHEBI:18248"/>
    </ligandPart>
</feature>
<keyword evidence="4 9" id="KW-0479">Metal-binding</keyword>
<evidence type="ECO:0000256" key="7">
    <source>
        <dbReference type="ARBA" id="ARBA00023033"/>
    </source>
</evidence>
<dbReference type="GO" id="GO:0004497">
    <property type="term" value="F:monooxygenase activity"/>
    <property type="evidence" value="ECO:0007669"/>
    <property type="project" value="UniProtKB-KW"/>
</dbReference>
<evidence type="ECO:0000256" key="5">
    <source>
        <dbReference type="ARBA" id="ARBA00023002"/>
    </source>
</evidence>
<comment type="subcellular location">
    <subcellularLocation>
        <location evidence="1">Membrane</location>
    </subcellularLocation>
</comment>
<evidence type="ECO:0000256" key="3">
    <source>
        <dbReference type="ARBA" id="ARBA00022617"/>
    </source>
</evidence>
<dbReference type="PRINTS" id="PR00385">
    <property type="entry name" value="P450"/>
</dbReference>
<dbReference type="EMBL" id="MN168818">
    <property type="protein sequence ID" value="QNS29972.1"/>
    <property type="molecule type" value="mRNA"/>
</dbReference>